<feature type="region of interest" description="Disordered" evidence="7">
    <location>
        <begin position="387"/>
        <end position="410"/>
    </location>
</feature>
<dbReference type="GeneTree" id="ENSGT00940000158471"/>
<dbReference type="InterPro" id="IPR032675">
    <property type="entry name" value="LRR_dom_sf"/>
</dbReference>
<dbReference type="Proteomes" id="UP000694546">
    <property type="component" value="Chromosome 4"/>
</dbReference>
<dbReference type="InterPro" id="IPR057676">
    <property type="entry name" value="PH_S11IP_C"/>
</dbReference>
<evidence type="ECO:0000256" key="2">
    <source>
        <dbReference type="ARBA" id="ARBA00008771"/>
    </source>
</evidence>
<reference evidence="12" key="1">
    <citation type="submission" date="2025-08" db="UniProtKB">
        <authorList>
            <consortium name="Ensembl"/>
        </authorList>
    </citation>
    <scope>IDENTIFICATION</scope>
</reference>
<accession>A0A8C5FNN3</accession>
<evidence type="ECO:0000256" key="3">
    <source>
        <dbReference type="ARBA" id="ARBA00020683"/>
    </source>
</evidence>
<feature type="domain" description="STK11-interacting protein C-terminal PH" evidence="11">
    <location>
        <begin position="829"/>
        <end position="945"/>
    </location>
</feature>
<evidence type="ECO:0000313" key="12">
    <source>
        <dbReference type="Ensembl" id="ENSGMOP00000050169.1"/>
    </source>
</evidence>
<evidence type="ECO:0000256" key="6">
    <source>
        <dbReference type="ARBA" id="ARBA00022737"/>
    </source>
</evidence>
<dbReference type="InterPro" id="IPR031782">
    <property type="entry name" value="LIP1_N"/>
</dbReference>
<keyword evidence="6" id="KW-0677">Repeat</keyword>
<dbReference type="InterPro" id="IPR057292">
    <property type="entry name" value="PH_S11IP"/>
</dbReference>
<dbReference type="Pfam" id="PF23142">
    <property type="entry name" value="PH_PLEKHM2"/>
    <property type="match status" value="1"/>
</dbReference>
<dbReference type="Ensembl" id="ENSGMOT00000053070.1">
    <property type="protein sequence ID" value="ENSGMOP00000050169.1"/>
    <property type="gene ID" value="ENSGMOG00000014408.2"/>
</dbReference>
<keyword evidence="13" id="KW-1185">Reference proteome</keyword>
<dbReference type="InterPro" id="IPR001611">
    <property type="entry name" value="Leu-rich_rpt"/>
</dbReference>
<dbReference type="SUPFAM" id="SSF52075">
    <property type="entry name" value="Outer arm dynein light chain 1"/>
    <property type="match status" value="1"/>
</dbReference>
<proteinExistence type="inferred from homology"/>
<keyword evidence="4" id="KW-0963">Cytoplasm</keyword>
<evidence type="ECO:0000259" key="11">
    <source>
        <dbReference type="Pfam" id="PF25624"/>
    </source>
</evidence>
<feature type="domain" description="Serine/threonine-protein kinase 11-interacting protein PH" evidence="10">
    <location>
        <begin position="539"/>
        <end position="621"/>
    </location>
</feature>
<evidence type="ECO:0000256" key="4">
    <source>
        <dbReference type="ARBA" id="ARBA00022490"/>
    </source>
</evidence>
<evidence type="ECO:0000256" key="7">
    <source>
        <dbReference type="SAM" id="MobiDB-lite"/>
    </source>
</evidence>
<dbReference type="Gene3D" id="3.80.10.10">
    <property type="entry name" value="Ribonuclease Inhibitor"/>
    <property type="match status" value="1"/>
</dbReference>
<feature type="compositionally biased region" description="Polar residues" evidence="7">
    <location>
        <begin position="446"/>
        <end position="458"/>
    </location>
</feature>
<keyword evidence="5" id="KW-0433">Leucine-rich repeat</keyword>
<protein>
    <recommendedName>
        <fullName evidence="3">Serine/threonine-protein kinase 11-interacting protein</fullName>
    </recommendedName>
</protein>
<organism evidence="12 13">
    <name type="scientific">Gadus morhua</name>
    <name type="common">Atlantic cod</name>
    <dbReference type="NCBI Taxonomy" id="8049"/>
    <lineage>
        <taxon>Eukaryota</taxon>
        <taxon>Metazoa</taxon>
        <taxon>Chordata</taxon>
        <taxon>Craniata</taxon>
        <taxon>Vertebrata</taxon>
        <taxon>Euteleostomi</taxon>
        <taxon>Actinopterygii</taxon>
        <taxon>Neopterygii</taxon>
        <taxon>Teleostei</taxon>
        <taxon>Neoteleostei</taxon>
        <taxon>Acanthomorphata</taxon>
        <taxon>Zeiogadaria</taxon>
        <taxon>Gadariae</taxon>
        <taxon>Gadiformes</taxon>
        <taxon>Gadoidei</taxon>
        <taxon>Gadidae</taxon>
        <taxon>Gadus</taxon>
    </lineage>
</organism>
<gene>
    <name evidence="12" type="primary">stk11ip</name>
</gene>
<dbReference type="InterPro" id="IPR057288">
    <property type="entry name" value="PH_PLEKHM2"/>
</dbReference>
<feature type="region of interest" description="Disordered" evidence="7">
    <location>
        <begin position="319"/>
        <end position="370"/>
    </location>
</feature>
<dbReference type="Pfam" id="PF15904">
    <property type="entry name" value="LIP1"/>
    <property type="match status" value="1"/>
</dbReference>
<reference evidence="12" key="2">
    <citation type="submission" date="2025-09" db="UniProtKB">
        <authorList>
            <consortium name="Ensembl"/>
        </authorList>
    </citation>
    <scope>IDENTIFICATION</scope>
</reference>
<feature type="compositionally biased region" description="Polar residues" evidence="7">
    <location>
        <begin position="503"/>
        <end position="517"/>
    </location>
</feature>
<dbReference type="Pfam" id="PF25357">
    <property type="entry name" value="PH_S11IP"/>
    <property type="match status" value="1"/>
</dbReference>
<dbReference type="PROSITE" id="PS51450">
    <property type="entry name" value="LRR"/>
    <property type="match status" value="3"/>
</dbReference>
<feature type="region of interest" description="Disordered" evidence="7">
    <location>
        <begin position="444"/>
        <end position="577"/>
    </location>
</feature>
<evidence type="ECO:0000256" key="1">
    <source>
        <dbReference type="ARBA" id="ARBA00004496"/>
    </source>
</evidence>
<feature type="compositionally biased region" description="Acidic residues" evidence="7">
    <location>
        <begin position="559"/>
        <end position="568"/>
    </location>
</feature>
<dbReference type="PANTHER" id="PTHR15454">
    <property type="entry name" value="NISCHARIN RELATED"/>
    <property type="match status" value="1"/>
</dbReference>
<comment type="subcellular location">
    <subcellularLocation>
        <location evidence="1">Cytoplasm</location>
    </subcellularLocation>
</comment>
<name>A0A8C5FNN3_GADMO</name>
<evidence type="ECO:0000256" key="5">
    <source>
        <dbReference type="ARBA" id="ARBA00022614"/>
    </source>
</evidence>
<dbReference type="AlphaFoldDB" id="A0A8C5FNN3"/>
<comment type="similarity">
    <text evidence="2">Belongs to the STK11IP family.</text>
</comment>
<feature type="compositionally biased region" description="Acidic residues" evidence="7">
    <location>
        <begin position="533"/>
        <end position="542"/>
    </location>
</feature>
<evidence type="ECO:0000259" key="10">
    <source>
        <dbReference type="Pfam" id="PF25357"/>
    </source>
</evidence>
<feature type="domain" description="LKB1 serine/threonine kinase interacting protein 1 N-terminal" evidence="8">
    <location>
        <begin position="7"/>
        <end position="96"/>
    </location>
</feature>
<feature type="domain" description="PLEKHM2 PH" evidence="9">
    <location>
        <begin position="699"/>
        <end position="824"/>
    </location>
</feature>
<evidence type="ECO:0000259" key="8">
    <source>
        <dbReference type="Pfam" id="PF15904"/>
    </source>
</evidence>
<evidence type="ECO:0000313" key="13">
    <source>
        <dbReference type="Proteomes" id="UP000694546"/>
    </source>
</evidence>
<dbReference type="PANTHER" id="PTHR15454:SF69">
    <property type="entry name" value="SERINE_THREONINE-PROTEIN KINASE 11-INTERACTING PROTEIN"/>
    <property type="match status" value="1"/>
</dbReference>
<sequence>MAVAHTGKSSLVHSLAALLRNDGGEVLSGSSTLTLQASTLAQLTLLFEQYLLSRPGAQHGFLALASHPADTHSLLELQFLFDVLQKTISLKLIEVPGSRTQSAVKIFPFKSLKILELKRIPPHRLEGLRGVYSQLEVFKCSRSLTSLEELLSLCGGDLSSALPWLDLHTLNFSYNSITCLDASLSLLNVLTSMDLSHNKIQDCAEFLKPLSELKYLNLGYNNLQRAPSLAPSAQAKLHTLILRNNELETINGVEQLSSLQHVDLAYNLLLEHSQLAPLALLHVLSTLILDGNPLFFQRNHRIATVRHLSPRAAHLRVTNHVSLSDTSPKVLPKPGQLIGHSQAPPPVARETERGAEEGSSGAGELSDSMSVGEVAVTRVRRKKAKVKVRRASISELSDTDHQPRPRTSSQDIVLPHQKDIERMDSFREQLGEDWLRYQHHLEVAPPTNSTPLTASSNGLDLPPDRAPELPEVLEVPPPPAPCSQPRDGAWAGGVEQETEESTLRWSCQSPGETQSTLEGEDGSAPMKKSGDTREEEEEEDLGVDLCPPLLVGVLSSGDEQQEEEEEEESSRSRSQGKEVFLRVKQSLMVEVEVQRGMEIRRLDLDSLSRVEVTQNSWRREVRRRRRRRRGSTVCPECGGDHVVDLAVQSAPSSSTPMKHARDRESPAHVNSSLVSHKPSNLLRHSNSDLDVLAEDYDAVDHRLQLFLDMEVFEEEEEELHSFIKMSTVRFGQLGESPSLLVVSNQRLYFLEMSSSTHNGQLSDRLQKRDSHPITELSYLEVGLCSQTIHMEFEEGGGAYTLLVRDDARCKRFFGRLTGVVRELCVCVYNSWTPLTVLVTKETLYLLDEDHQWCKSPATLEANESVEPSSGAAIVLESQPISCVSSAKLWPSDACRMDIQLYDETLKEERTWSLRSETPQLTAHLLTCVRNQWETMFGVALATTLHDPATS</sequence>
<dbReference type="GO" id="GO:0005737">
    <property type="term" value="C:cytoplasm"/>
    <property type="evidence" value="ECO:0007669"/>
    <property type="project" value="UniProtKB-SubCell"/>
</dbReference>
<dbReference type="Pfam" id="PF25624">
    <property type="entry name" value="PH_S11IP_C"/>
    <property type="match status" value="1"/>
</dbReference>
<evidence type="ECO:0000259" key="9">
    <source>
        <dbReference type="Pfam" id="PF23142"/>
    </source>
</evidence>
<dbReference type="GO" id="GO:0008104">
    <property type="term" value="P:intracellular protein localization"/>
    <property type="evidence" value="ECO:0007669"/>
    <property type="project" value="TreeGrafter"/>
</dbReference>